<evidence type="ECO:0000313" key="3">
    <source>
        <dbReference type="Proteomes" id="UP000007809"/>
    </source>
</evidence>
<sequence length="37" mass="3861">MTVADLLLDLLAKVGIVAALVVVVVLACVAIARQSRR</sequence>
<keyword evidence="1" id="KW-0812">Transmembrane</keyword>
<evidence type="ECO:0000313" key="2">
    <source>
        <dbReference type="EMBL" id="AEA26759.1"/>
    </source>
</evidence>
<name>F4D0G3_PSEUX</name>
<dbReference type="EMBL" id="CP002593">
    <property type="protein sequence ID" value="AEA26759.1"/>
    <property type="molecule type" value="Genomic_DNA"/>
</dbReference>
<gene>
    <name evidence="2" type="ordered locus">Psed_4609</name>
</gene>
<keyword evidence="1" id="KW-0472">Membrane</keyword>
<proteinExistence type="predicted"/>
<dbReference type="STRING" id="675635.Psed_4609"/>
<dbReference type="KEGG" id="pdx:Psed_4609"/>
<accession>F4D0G3</accession>
<protein>
    <submittedName>
        <fullName evidence="2">Uncharacterized protein</fullName>
    </submittedName>
</protein>
<reference evidence="2 3" key="1">
    <citation type="journal article" date="2011" name="J. Bacteriol.">
        <title>Genome sequence of the 1,4-dioxane-degrading Pseudonocardia dioxanivorans strain CB1190.</title>
        <authorList>
            <person name="Sales C.M."/>
            <person name="Mahendra S."/>
            <person name="Grostern A."/>
            <person name="Parales R.E."/>
            <person name="Goodwin L.A."/>
            <person name="Woyke T."/>
            <person name="Nolan M."/>
            <person name="Lapidus A."/>
            <person name="Chertkov O."/>
            <person name="Ovchinnikova G."/>
            <person name="Sczyrba A."/>
            <person name="Alvarez-Cohen L."/>
        </authorList>
    </citation>
    <scope>NUCLEOTIDE SEQUENCE [LARGE SCALE GENOMIC DNA]</scope>
    <source>
        <strain evidence="3">ATCC 55486 / DSM 44775 / JCM 13855 / CB1190</strain>
    </source>
</reference>
<dbReference type="AlphaFoldDB" id="F4D0G3"/>
<evidence type="ECO:0000256" key="1">
    <source>
        <dbReference type="SAM" id="Phobius"/>
    </source>
</evidence>
<organism evidence="2 3">
    <name type="scientific">Pseudonocardia dioxanivorans (strain ATCC 55486 / DSM 44775 / JCM 13855 / CB1190)</name>
    <dbReference type="NCBI Taxonomy" id="675635"/>
    <lineage>
        <taxon>Bacteria</taxon>
        <taxon>Bacillati</taxon>
        <taxon>Actinomycetota</taxon>
        <taxon>Actinomycetes</taxon>
        <taxon>Pseudonocardiales</taxon>
        <taxon>Pseudonocardiaceae</taxon>
        <taxon>Pseudonocardia</taxon>
    </lineage>
</organism>
<feature type="transmembrane region" description="Helical" evidence="1">
    <location>
        <begin position="12"/>
        <end position="32"/>
    </location>
</feature>
<dbReference type="HOGENOM" id="CLU_3347651_0_0_11"/>
<dbReference type="Proteomes" id="UP000007809">
    <property type="component" value="Chromosome"/>
</dbReference>
<keyword evidence="1" id="KW-1133">Transmembrane helix</keyword>
<keyword evidence="3" id="KW-1185">Reference proteome</keyword>